<feature type="compositionally biased region" description="Basic and acidic residues" evidence="5">
    <location>
        <begin position="561"/>
        <end position="571"/>
    </location>
</feature>
<sequence length="571" mass="61071">MDPQEQPPGAQAKDDEKKHIDGGQLSTPSSTDQAEAGPQQQQQQQQHDPEFVVYPKRLSRILILTSLCLSVFLVALDQTIIAPALGAITAEFESVKDIGWYGSSYLLTTTALQPLYGKLYNSFSVKLIYLVAVFVFEVGSLVCALAPSSTAFIVGRAVAGMGTAGLFSGSIVILAYTLPLRQRPLAFGLIGGMWGIASVAGPLLGGAFTDHVTWRWCFYVNLPIGGATMVVIFCVLHIKGQKQRNLGFLDKMKQLDLLGTGILIPAVICLLLALQWGGTEYPWGNSRIIGLFVGFGAMILIFIGIQIWKGDEGTLPPRLFKNRNVLCAMLFSGFFGSAFFPLIYYLSLYFQAIQGDDAVEAGVKILPLLISTVLTSVLSGGLISAVGRYNPFALPSMVLFTVGAGVWFGYQVLAGLGVGVGFQLGILVVQAVLPQEDIAVATACVQFFQSFGGAIFIAVAQTVFQNGLVDGIRRDVPGLDPQIFINSGASQVRQVLASMGMEQYTTAVLTAYLTGLRHAYYITVACAAAAFFAVSGLSWINIKKVEARKATPASETSPVDTAEKGGPESSQ</sequence>
<dbReference type="InterPro" id="IPR020846">
    <property type="entry name" value="MFS_dom"/>
</dbReference>
<evidence type="ECO:0000256" key="6">
    <source>
        <dbReference type="SAM" id="Phobius"/>
    </source>
</evidence>
<organism evidence="8 9">
    <name type="scientific">Diaporthe eres</name>
    <name type="common">Phomopsis oblonga</name>
    <dbReference type="NCBI Taxonomy" id="83184"/>
    <lineage>
        <taxon>Eukaryota</taxon>
        <taxon>Fungi</taxon>
        <taxon>Dikarya</taxon>
        <taxon>Ascomycota</taxon>
        <taxon>Pezizomycotina</taxon>
        <taxon>Sordariomycetes</taxon>
        <taxon>Sordariomycetidae</taxon>
        <taxon>Diaporthales</taxon>
        <taxon>Diaporthaceae</taxon>
        <taxon>Diaporthe</taxon>
        <taxon>Diaporthe eres species complex</taxon>
    </lineage>
</organism>
<feature type="domain" description="Major facilitator superfamily (MFS) profile" evidence="7">
    <location>
        <begin position="63"/>
        <end position="506"/>
    </location>
</feature>
<dbReference type="Gene3D" id="1.20.1720.10">
    <property type="entry name" value="Multidrug resistance protein D"/>
    <property type="match status" value="1"/>
</dbReference>
<feature type="transmembrane region" description="Helical" evidence="6">
    <location>
        <begin position="519"/>
        <end position="540"/>
    </location>
</feature>
<dbReference type="PRINTS" id="PR01036">
    <property type="entry name" value="TCRTETB"/>
</dbReference>
<feature type="transmembrane region" description="Helical" evidence="6">
    <location>
        <begin position="127"/>
        <end position="147"/>
    </location>
</feature>
<comment type="subcellular location">
    <subcellularLocation>
        <location evidence="1">Membrane</location>
        <topology evidence="1">Multi-pass membrane protein</topology>
    </subcellularLocation>
</comment>
<dbReference type="Pfam" id="PF07690">
    <property type="entry name" value="MFS_1"/>
    <property type="match status" value="1"/>
</dbReference>
<evidence type="ECO:0000256" key="2">
    <source>
        <dbReference type="ARBA" id="ARBA00022692"/>
    </source>
</evidence>
<evidence type="ECO:0000256" key="1">
    <source>
        <dbReference type="ARBA" id="ARBA00004141"/>
    </source>
</evidence>
<dbReference type="Gene3D" id="1.20.1250.20">
    <property type="entry name" value="MFS general substrate transporter like domains"/>
    <property type="match status" value="1"/>
</dbReference>
<feature type="transmembrane region" description="Helical" evidence="6">
    <location>
        <begin position="98"/>
        <end position="115"/>
    </location>
</feature>
<feature type="transmembrane region" description="Helical" evidence="6">
    <location>
        <begin position="325"/>
        <end position="345"/>
    </location>
</feature>
<feature type="transmembrane region" description="Helical" evidence="6">
    <location>
        <begin position="288"/>
        <end position="305"/>
    </location>
</feature>
<name>A0ABR1NXR2_DIAER</name>
<feature type="transmembrane region" description="Helical" evidence="6">
    <location>
        <begin position="392"/>
        <end position="410"/>
    </location>
</feature>
<evidence type="ECO:0000256" key="5">
    <source>
        <dbReference type="SAM" id="MobiDB-lite"/>
    </source>
</evidence>
<dbReference type="PANTHER" id="PTHR23501">
    <property type="entry name" value="MAJOR FACILITATOR SUPERFAMILY"/>
    <property type="match status" value="1"/>
</dbReference>
<feature type="region of interest" description="Disordered" evidence="5">
    <location>
        <begin position="1"/>
        <end position="48"/>
    </location>
</feature>
<feature type="transmembrane region" description="Helical" evidence="6">
    <location>
        <begin position="257"/>
        <end position="276"/>
    </location>
</feature>
<feature type="transmembrane region" description="Helical" evidence="6">
    <location>
        <begin position="61"/>
        <end position="86"/>
    </location>
</feature>
<keyword evidence="9" id="KW-1185">Reference proteome</keyword>
<dbReference type="PROSITE" id="PS50850">
    <property type="entry name" value="MFS"/>
    <property type="match status" value="1"/>
</dbReference>
<dbReference type="EMBL" id="JAKNSF020000080">
    <property type="protein sequence ID" value="KAK7719344.1"/>
    <property type="molecule type" value="Genomic_DNA"/>
</dbReference>
<evidence type="ECO:0000256" key="4">
    <source>
        <dbReference type="ARBA" id="ARBA00023136"/>
    </source>
</evidence>
<feature type="region of interest" description="Disordered" evidence="5">
    <location>
        <begin position="547"/>
        <end position="571"/>
    </location>
</feature>
<keyword evidence="2 6" id="KW-0812">Transmembrane</keyword>
<evidence type="ECO:0000313" key="8">
    <source>
        <dbReference type="EMBL" id="KAK7719344.1"/>
    </source>
</evidence>
<evidence type="ECO:0000256" key="3">
    <source>
        <dbReference type="ARBA" id="ARBA00022989"/>
    </source>
</evidence>
<feature type="compositionally biased region" description="Basic and acidic residues" evidence="5">
    <location>
        <begin position="12"/>
        <end position="21"/>
    </location>
</feature>
<dbReference type="CDD" id="cd17502">
    <property type="entry name" value="MFS_Azr1_MDR_like"/>
    <property type="match status" value="1"/>
</dbReference>
<comment type="caution">
    <text evidence="8">The sequence shown here is derived from an EMBL/GenBank/DDBJ whole genome shotgun (WGS) entry which is preliminary data.</text>
</comment>
<evidence type="ECO:0000313" key="9">
    <source>
        <dbReference type="Proteomes" id="UP001430848"/>
    </source>
</evidence>
<keyword evidence="4 6" id="KW-0472">Membrane</keyword>
<dbReference type="PANTHER" id="PTHR23501:SF198">
    <property type="entry name" value="AZOLE RESISTANCE PROTEIN 1-RELATED"/>
    <property type="match status" value="1"/>
</dbReference>
<dbReference type="Proteomes" id="UP001430848">
    <property type="component" value="Unassembled WGS sequence"/>
</dbReference>
<dbReference type="InterPro" id="IPR036259">
    <property type="entry name" value="MFS_trans_sf"/>
</dbReference>
<dbReference type="SUPFAM" id="SSF103473">
    <property type="entry name" value="MFS general substrate transporter"/>
    <property type="match status" value="1"/>
</dbReference>
<keyword evidence="3 6" id="KW-1133">Transmembrane helix</keyword>
<feature type="transmembrane region" description="Helical" evidence="6">
    <location>
        <begin position="440"/>
        <end position="464"/>
    </location>
</feature>
<dbReference type="InterPro" id="IPR011701">
    <property type="entry name" value="MFS"/>
</dbReference>
<feature type="transmembrane region" description="Helical" evidence="6">
    <location>
        <begin position="153"/>
        <end position="178"/>
    </location>
</feature>
<feature type="transmembrane region" description="Helical" evidence="6">
    <location>
        <begin position="416"/>
        <end position="433"/>
    </location>
</feature>
<feature type="transmembrane region" description="Helical" evidence="6">
    <location>
        <begin position="365"/>
        <end position="385"/>
    </location>
</feature>
<reference evidence="8 9" key="1">
    <citation type="submission" date="2024-02" db="EMBL/GenBank/DDBJ databases">
        <title>De novo assembly and annotation of 12 fungi associated with fruit tree decline syndrome in Ontario, Canada.</title>
        <authorList>
            <person name="Sulman M."/>
            <person name="Ellouze W."/>
            <person name="Ilyukhin E."/>
        </authorList>
    </citation>
    <scope>NUCLEOTIDE SEQUENCE [LARGE SCALE GENOMIC DNA]</scope>
    <source>
        <strain evidence="8 9">M169</strain>
    </source>
</reference>
<accession>A0ABR1NXR2</accession>
<gene>
    <name evidence="8" type="ORF">SLS63_010093</name>
</gene>
<feature type="transmembrane region" description="Helical" evidence="6">
    <location>
        <begin position="216"/>
        <end position="236"/>
    </location>
</feature>
<feature type="compositionally biased region" description="Polar residues" evidence="5">
    <location>
        <begin position="24"/>
        <end position="33"/>
    </location>
</feature>
<feature type="transmembrane region" description="Helical" evidence="6">
    <location>
        <begin position="185"/>
        <end position="204"/>
    </location>
</feature>
<protein>
    <recommendedName>
        <fullName evidence="7">Major facilitator superfamily (MFS) profile domain-containing protein</fullName>
    </recommendedName>
</protein>
<evidence type="ECO:0000259" key="7">
    <source>
        <dbReference type="PROSITE" id="PS50850"/>
    </source>
</evidence>
<proteinExistence type="predicted"/>